<feature type="domain" description="4Fe-4S ferredoxin-type" evidence="4">
    <location>
        <begin position="287"/>
        <end position="314"/>
    </location>
</feature>
<dbReference type="InterPro" id="IPR023210">
    <property type="entry name" value="NADP_OxRdtase_dom"/>
</dbReference>
<keyword evidence="2" id="KW-0408">Iron</keyword>
<dbReference type="InterPro" id="IPR053135">
    <property type="entry name" value="AKR2_Oxidoreductase"/>
</dbReference>
<dbReference type="PANTHER" id="PTHR43312:SF1">
    <property type="entry name" value="NADP-DEPENDENT OXIDOREDUCTASE DOMAIN-CONTAINING PROTEIN"/>
    <property type="match status" value="1"/>
</dbReference>
<sequence length="314" mass="34372">MRKIKLGLLGPEVSEICFGSLAVSPLQGRVSMSEGTEVLRYAVASGIDWVDTAEIYDNYEQIAPVLKENHHVRVVSKSYAVTAEQMDKSIEKARRALGRDMIDFFLLHEQESGLTLKGHAEAWDALRKAKEKGIVNYIGISTHAVRGVRDGALQPGLDIIHPLINYAGLGIIDGTLAEMLAALNFASSLGIGIYAMKVFGGGHLGTDPVKALRFIQKLPTVQAMALGMSSKAEIDYNLMVLAGKEPCPELARSISTIKRKLYIADWCQGCGQCVEKCSQKALYLKKNIAEVIRERCILCGYCGRSCPHFCLKIV</sequence>
<dbReference type="HOGENOM" id="CLU_023205_3_1_9"/>
<dbReference type="InterPro" id="IPR017900">
    <property type="entry name" value="4Fe4S_Fe_S_CS"/>
</dbReference>
<dbReference type="InterPro" id="IPR036812">
    <property type="entry name" value="NAD(P)_OxRdtase_dom_sf"/>
</dbReference>
<dbReference type="GO" id="GO:0046872">
    <property type="term" value="F:metal ion binding"/>
    <property type="evidence" value="ECO:0007669"/>
    <property type="project" value="UniProtKB-KW"/>
</dbReference>
<dbReference type="KEGG" id="sgy:Sgly_1945"/>
<dbReference type="Proteomes" id="UP000007488">
    <property type="component" value="Chromosome"/>
</dbReference>
<evidence type="ECO:0000256" key="2">
    <source>
        <dbReference type="ARBA" id="ARBA00023004"/>
    </source>
</evidence>
<dbReference type="SUPFAM" id="SSF51430">
    <property type="entry name" value="NAD(P)-linked oxidoreductase"/>
    <property type="match status" value="1"/>
</dbReference>
<evidence type="ECO:0000256" key="3">
    <source>
        <dbReference type="ARBA" id="ARBA00023014"/>
    </source>
</evidence>
<dbReference type="Pfam" id="PF00248">
    <property type="entry name" value="Aldo_ket_red"/>
    <property type="match status" value="1"/>
</dbReference>
<dbReference type="PROSITE" id="PS51379">
    <property type="entry name" value="4FE4S_FER_2"/>
    <property type="match status" value="2"/>
</dbReference>
<evidence type="ECO:0000313" key="5">
    <source>
        <dbReference type="EMBL" id="ADY56241.1"/>
    </source>
</evidence>
<keyword evidence="6" id="KW-1185">Reference proteome</keyword>
<dbReference type="PANTHER" id="PTHR43312">
    <property type="entry name" value="D-THREO-ALDOSE 1-DEHYDROGENASE"/>
    <property type="match status" value="1"/>
</dbReference>
<evidence type="ECO:0000259" key="4">
    <source>
        <dbReference type="PROSITE" id="PS51379"/>
    </source>
</evidence>
<keyword evidence="1" id="KW-0479">Metal-binding</keyword>
<dbReference type="CDD" id="cd19100">
    <property type="entry name" value="AKR_unchar"/>
    <property type="match status" value="1"/>
</dbReference>
<proteinExistence type="predicted"/>
<dbReference type="InterPro" id="IPR017896">
    <property type="entry name" value="4Fe4S_Fe-S-bd"/>
</dbReference>
<dbReference type="STRING" id="645991.Sgly_1945"/>
<dbReference type="eggNOG" id="COG0667">
    <property type="taxonomic scope" value="Bacteria"/>
</dbReference>
<reference evidence="6" key="2">
    <citation type="submission" date="2011-02" db="EMBL/GenBank/DDBJ databases">
        <title>The complete genome of Syntrophobotulus glycolicus DSM 8271.</title>
        <authorList>
            <person name="Lucas S."/>
            <person name="Copeland A."/>
            <person name="Lapidus A."/>
            <person name="Bruce D."/>
            <person name="Goodwin L."/>
            <person name="Pitluck S."/>
            <person name="Kyrpides N."/>
            <person name="Mavromatis K."/>
            <person name="Pagani I."/>
            <person name="Ivanova N."/>
            <person name="Mikhailova N."/>
            <person name="Chertkov O."/>
            <person name="Held B."/>
            <person name="Detter J.C."/>
            <person name="Tapia R."/>
            <person name="Han C."/>
            <person name="Land M."/>
            <person name="Hauser L."/>
            <person name="Markowitz V."/>
            <person name="Cheng J.-F."/>
            <person name="Hugenholtz P."/>
            <person name="Woyke T."/>
            <person name="Wu D."/>
            <person name="Spring S."/>
            <person name="Schroeder M."/>
            <person name="Brambilla E."/>
            <person name="Klenk H.-P."/>
            <person name="Eisen J.A."/>
        </authorList>
    </citation>
    <scope>NUCLEOTIDE SEQUENCE [LARGE SCALE GENOMIC DNA]</scope>
    <source>
        <strain evidence="6">DSM 8271 / FlGlyR</strain>
    </source>
</reference>
<dbReference type="AlphaFoldDB" id="F0T0V2"/>
<evidence type="ECO:0000313" key="6">
    <source>
        <dbReference type="Proteomes" id="UP000007488"/>
    </source>
</evidence>
<dbReference type="PROSITE" id="PS00198">
    <property type="entry name" value="4FE4S_FER_1"/>
    <property type="match status" value="1"/>
</dbReference>
<organism evidence="5 6">
    <name type="scientific">Syntrophobotulus glycolicus (strain DSM 8271 / FlGlyR)</name>
    <dbReference type="NCBI Taxonomy" id="645991"/>
    <lineage>
        <taxon>Bacteria</taxon>
        <taxon>Bacillati</taxon>
        <taxon>Bacillota</taxon>
        <taxon>Clostridia</taxon>
        <taxon>Eubacteriales</taxon>
        <taxon>Desulfitobacteriaceae</taxon>
        <taxon>Syntrophobotulus</taxon>
    </lineage>
</organism>
<keyword evidence="3" id="KW-0411">Iron-sulfur</keyword>
<accession>F0T0V2</accession>
<dbReference type="SUPFAM" id="SSF54862">
    <property type="entry name" value="4Fe-4S ferredoxins"/>
    <property type="match status" value="1"/>
</dbReference>
<name>F0T0V2_SYNGF</name>
<evidence type="ECO:0000256" key="1">
    <source>
        <dbReference type="ARBA" id="ARBA00022723"/>
    </source>
</evidence>
<dbReference type="GO" id="GO:0051536">
    <property type="term" value="F:iron-sulfur cluster binding"/>
    <property type="evidence" value="ECO:0007669"/>
    <property type="project" value="UniProtKB-KW"/>
</dbReference>
<dbReference type="eggNOG" id="COG1145">
    <property type="taxonomic scope" value="Bacteria"/>
</dbReference>
<dbReference type="EMBL" id="CP002547">
    <property type="protein sequence ID" value="ADY56241.1"/>
    <property type="molecule type" value="Genomic_DNA"/>
</dbReference>
<feature type="domain" description="4Fe-4S ferredoxin-type" evidence="4">
    <location>
        <begin position="258"/>
        <end position="286"/>
    </location>
</feature>
<dbReference type="Gene3D" id="3.30.70.20">
    <property type="match status" value="1"/>
</dbReference>
<reference evidence="5 6" key="1">
    <citation type="journal article" date="2011" name="Stand. Genomic Sci.">
        <title>Complete genome sequence of Syntrophobotulus glycolicus type strain (FlGlyR).</title>
        <authorList>
            <person name="Han C."/>
            <person name="Mwirichia R."/>
            <person name="Chertkov O."/>
            <person name="Held B."/>
            <person name="Lapidus A."/>
            <person name="Nolan M."/>
            <person name="Lucas S."/>
            <person name="Hammon N."/>
            <person name="Deshpande S."/>
            <person name="Cheng J.F."/>
            <person name="Tapia R."/>
            <person name="Goodwin L."/>
            <person name="Pitluck S."/>
            <person name="Huntemann M."/>
            <person name="Liolios K."/>
            <person name="Ivanova N."/>
            <person name="Pagani I."/>
            <person name="Mavromatis K."/>
            <person name="Ovchinikova G."/>
            <person name="Pati A."/>
            <person name="Chen A."/>
            <person name="Palaniappan K."/>
            <person name="Land M."/>
            <person name="Hauser L."/>
            <person name="Brambilla E.M."/>
            <person name="Rohde M."/>
            <person name="Spring S."/>
            <person name="Sikorski J."/>
            <person name="Goker M."/>
            <person name="Woyke T."/>
            <person name="Bristow J."/>
            <person name="Eisen J.A."/>
            <person name="Markowitz V."/>
            <person name="Hugenholtz P."/>
            <person name="Kyrpides N.C."/>
            <person name="Klenk H.P."/>
            <person name="Detter J.C."/>
        </authorList>
    </citation>
    <scope>NUCLEOTIDE SEQUENCE [LARGE SCALE GENOMIC DNA]</scope>
    <source>
        <strain evidence="6">DSM 8271 / FlGlyR</strain>
    </source>
</reference>
<gene>
    <name evidence="5" type="ordered locus">Sgly_1945</name>
</gene>
<protein>
    <submittedName>
        <fullName evidence="5">Aldo/keto reductase</fullName>
    </submittedName>
</protein>
<dbReference type="Gene3D" id="3.20.20.100">
    <property type="entry name" value="NADP-dependent oxidoreductase domain"/>
    <property type="match status" value="1"/>
</dbReference>
<dbReference type="RefSeq" id="WP_013625109.1">
    <property type="nucleotide sequence ID" value="NC_015172.1"/>
</dbReference>